<evidence type="ECO:0000256" key="1">
    <source>
        <dbReference type="SAM" id="MobiDB-lite"/>
    </source>
</evidence>
<keyword evidence="2" id="KW-0812">Transmembrane</keyword>
<keyword evidence="2" id="KW-1133">Transmembrane helix</keyword>
<gene>
    <name evidence="3" type="ORF">BN000_02188</name>
</gene>
<accession>A0A0U1D9B3</accession>
<dbReference type="AlphaFoldDB" id="A0A0U1D9B3"/>
<sequence length="269" mass="28813">MGDWLDCFLLDIADAWDDFHLSIDWGNVATATVAIAAIIVSARFNVLTLRRSDQNLALAEQVAQRTEERYQADRIDARRTQLLDALIDAWHRVTVWTVSNAEYAALVAIVGARGGRAAAAVSKAAADAAVRVQDHDMERHRPALAEAHRAVQLATLLFANTTGVLSPNSTALITGQLDEISRGLLRTQNLVQTVELDTPQQVQSAVRQFREARAEVANHARGLIELARVVIAGGDTAGAEGQATSGAEPTVGGQDGRALGDEEPDAGPR</sequence>
<feature type="transmembrane region" description="Helical" evidence="2">
    <location>
        <begin position="25"/>
        <end position="46"/>
    </location>
</feature>
<reference evidence="4" key="1">
    <citation type="submission" date="2015-03" db="EMBL/GenBank/DDBJ databases">
        <authorList>
            <person name="Urmite Genomes"/>
        </authorList>
    </citation>
    <scope>NUCLEOTIDE SEQUENCE [LARGE SCALE GENOMIC DNA]</scope>
    <source>
        <strain evidence="4">CSUR P1344</strain>
    </source>
</reference>
<dbReference type="RefSeq" id="WP_090420386.1">
    <property type="nucleotide sequence ID" value="NZ_CTEC01000001.1"/>
</dbReference>
<name>A0A0U1D9B3_9MYCO</name>
<evidence type="ECO:0000313" key="4">
    <source>
        <dbReference type="Proteomes" id="UP000199601"/>
    </source>
</evidence>
<keyword evidence="4" id="KW-1185">Reference proteome</keyword>
<organism evidence="3 4">
    <name type="scientific">Mycobacterium europaeum</name>
    <dbReference type="NCBI Taxonomy" id="761804"/>
    <lineage>
        <taxon>Bacteria</taxon>
        <taxon>Bacillati</taxon>
        <taxon>Actinomycetota</taxon>
        <taxon>Actinomycetes</taxon>
        <taxon>Mycobacteriales</taxon>
        <taxon>Mycobacteriaceae</taxon>
        <taxon>Mycobacterium</taxon>
        <taxon>Mycobacterium simiae complex</taxon>
    </lineage>
</organism>
<dbReference type="Proteomes" id="UP000199601">
    <property type="component" value="Unassembled WGS sequence"/>
</dbReference>
<evidence type="ECO:0000313" key="3">
    <source>
        <dbReference type="EMBL" id="CQD10600.1"/>
    </source>
</evidence>
<evidence type="ECO:0000256" key="2">
    <source>
        <dbReference type="SAM" id="Phobius"/>
    </source>
</evidence>
<proteinExistence type="predicted"/>
<dbReference type="EMBL" id="CTEC01000001">
    <property type="protein sequence ID" value="CQD10600.1"/>
    <property type="molecule type" value="Genomic_DNA"/>
</dbReference>
<feature type="region of interest" description="Disordered" evidence="1">
    <location>
        <begin position="237"/>
        <end position="269"/>
    </location>
</feature>
<keyword evidence="2" id="KW-0472">Membrane</keyword>
<protein>
    <submittedName>
        <fullName evidence="3">Uncharacterized protein</fullName>
    </submittedName>
</protein>